<dbReference type="Proteomes" id="UP000008694">
    <property type="component" value="Unassembled WGS sequence"/>
</dbReference>
<dbReference type="STRING" id="81972.D7KJH9"/>
<proteinExistence type="predicted"/>
<evidence type="ECO:0000256" key="2">
    <source>
        <dbReference type="SAM" id="Phobius"/>
    </source>
</evidence>
<evidence type="ECO:0000256" key="1">
    <source>
        <dbReference type="SAM" id="MobiDB-lite"/>
    </source>
</evidence>
<keyword evidence="4" id="KW-1185">Reference proteome</keyword>
<dbReference type="EMBL" id="GL348713">
    <property type="protein sequence ID" value="EFH70643.1"/>
    <property type="molecule type" value="Genomic_DNA"/>
</dbReference>
<reference evidence="4" key="1">
    <citation type="journal article" date="2011" name="Nat. Genet.">
        <title>The Arabidopsis lyrata genome sequence and the basis of rapid genome size change.</title>
        <authorList>
            <person name="Hu T.T."/>
            <person name="Pattyn P."/>
            <person name="Bakker E.G."/>
            <person name="Cao J."/>
            <person name="Cheng J.-F."/>
            <person name="Clark R.M."/>
            <person name="Fahlgren N."/>
            <person name="Fawcett J.A."/>
            <person name="Grimwood J."/>
            <person name="Gundlach H."/>
            <person name="Haberer G."/>
            <person name="Hollister J.D."/>
            <person name="Ossowski S."/>
            <person name="Ottilar R.P."/>
            <person name="Salamov A.A."/>
            <person name="Schneeberger K."/>
            <person name="Spannagl M."/>
            <person name="Wang X."/>
            <person name="Yang L."/>
            <person name="Nasrallah M.E."/>
            <person name="Bergelson J."/>
            <person name="Carrington J.C."/>
            <person name="Gaut B.S."/>
            <person name="Schmutz J."/>
            <person name="Mayer K.F.X."/>
            <person name="Van de Peer Y."/>
            <person name="Grigoriev I.V."/>
            <person name="Nordborg M."/>
            <person name="Weigel D."/>
            <person name="Guo Y.-L."/>
        </authorList>
    </citation>
    <scope>NUCLEOTIDE SEQUENCE [LARGE SCALE GENOMIC DNA]</scope>
    <source>
        <strain evidence="4">cv. MN47</strain>
    </source>
</reference>
<dbReference type="eggNOG" id="ENOG502S747">
    <property type="taxonomic scope" value="Eukaryota"/>
</dbReference>
<accession>D7KJH9</accession>
<gene>
    <name evidence="3" type="ORF">ARALYDRAFT_892263</name>
</gene>
<dbReference type="Gramene" id="scaffold_105057.1">
    <property type="protein sequence ID" value="scaffold_105057.1"/>
    <property type="gene ID" value="scaffold_105057.1"/>
</dbReference>
<dbReference type="HOGENOM" id="CLU_140037_1_0_1"/>
<dbReference type="OrthoDB" id="1109102at2759"/>
<evidence type="ECO:0008006" key="5">
    <source>
        <dbReference type="Google" id="ProtNLM"/>
    </source>
</evidence>
<dbReference type="PANTHER" id="PTHR37706">
    <property type="entry name" value="TRANSMEMBRANE PROTEIN"/>
    <property type="match status" value="1"/>
</dbReference>
<name>D7KJH9_ARALL</name>
<feature type="compositionally biased region" description="Pro residues" evidence="1">
    <location>
        <begin position="61"/>
        <end position="75"/>
    </location>
</feature>
<keyword evidence="2" id="KW-0472">Membrane</keyword>
<feature type="transmembrane region" description="Helical" evidence="2">
    <location>
        <begin position="96"/>
        <end position="115"/>
    </location>
</feature>
<evidence type="ECO:0000313" key="4">
    <source>
        <dbReference type="Proteomes" id="UP000008694"/>
    </source>
</evidence>
<feature type="region of interest" description="Disordered" evidence="1">
    <location>
        <begin position="58"/>
        <end position="78"/>
    </location>
</feature>
<protein>
    <recommendedName>
        <fullName evidence="5">Transmembrane protein</fullName>
    </recommendedName>
</protein>
<organism evidence="4">
    <name type="scientific">Arabidopsis lyrata subsp. lyrata</name>
    <name type="common">Lyre-leaved rock-cress</name>
    <dbReference type="NCBI Taxonomy" id="81972"/>
    <lineage>
        <taxon>Eukaryota</taxon>
        <taxon>Viridiplantae</taxon>
        <taxon>Streptophyta</taxon>
        <taxon>Embryophyta</taxon>
        <taxon>Tracheophyta</taxon>
        <taxon>Spermatophyta</taxon>
        <taxon>Magnoliopsida</taxon>
        <taxon>eudicotyledons</taxon>
        <taxon>Gunneridae</taxon>
        <taxon>Pentapetalae</taxon>
        <taxon>rosids</taxon>
        <taxon>malvids</taxon>
        <taxon>Brassicales</taxon>
        <taxon>Brassicaceae</taxon>
        <taxon>Camelineae</taxon>
        <taxon>Arabidopsis</taxon>
    </lineage>
</organism>
<dbReference type="AlphaFoldDB" id="D7KJH9"/>
<dbReference type="KEGG" id="aly:9330445"/>
<keyword evidence="2" id="KW-1133">Transmembrane helix</keyword>
<keyword evidence="2" id="KW-0812">Transmembrane</keyword>
<evidence type="ECO:0000313" key="3">
    <source>
        <dbReference type="EMBL" id="EFH70643.1"/>
    </source>
</evidence>
<dbReference type="PANTHER" id="PTHR37706:SF2">
    <property type="entry name" value="TRANSMEMBRANE PROTEIN"/>
    <property type="match status" value="1"/>
</dbReference>
<sequence length="130" mass="14291">MATTFSNTGSSSNLYLHRCRQNLSLPSPSLFSPFWSSRLHPQTLFLVATPDRVRRIAVAPLGPPTPPSPDPPPPKNTTELTSLVGVASMIQDRVKIFLSVLIWISLFFWASALQGRDKGNGKGKKGSRFK</sequence>